<dbReference type="RefSeq" id="WP_188086806.1">
    <property type="nucleotide sequence ID" value="NZ_JACVFC010000001.1"/>
</dbReference>
<sequence length="229" mass="26088">MNYKIINDETALKAFIDWLPDCNEQEQYYLTLLARTKYLEEGHGFKSDKQQLKRFTSRKEDMVEKIRQLECAVGAYTQRGLPIPQEALALYISINPRDLWKATFTSLVTFAQHIQANANTKNPHQEVMNIIQQSCSNKYYMDIDVDAKDPAILEKIKEYVNPSCLTTIETRGGYHVLVELAALDPAIRKSWYPNVINLPHVDQSGDNIIPVPGCTQGGFTPKFIFNSGL</sequence>
<name>A0ABR7TGS8_9BACT</name>
<proteinExistence type="predicted"/>
<organism evidence="1 2">
    <name type="scientific">Chitinophaga qingshengii</name>
    <dbReference type="NCBI Taxonomy" id="1569794"/>
    <lineage>
        <taxon>Bacteria</taxon>
        <taxon>Pseudomonadati</taxon>
        <taxon>Bacteroidota</taxon>
        <taxon>Chitinophagia</taxon>
        <taxon>Chitinophagales</taxon>
        <taxon>Chitinophagaceae</taxon>
        <taxon>Chitinophaga</taxon>
    </lineage>
</organism>
<protein>
    <recommendedName>
        <fullName evidence="3">DNA primase</fullName>
    </recommendedName>
</protein>
<gene>
    <name evidence="1" type="ORF">ICL07_04890</name>
</gene>
<accession>A0ABR7TGS8</accession>
<dbReference type="EMBL" id="JACVFC010000001">
    <property type="protein sequence ID" value="MBC9929701.1"/>
    <property type="molecule type" value="Genomic_DNA"/>
</dbReference>
<keyword evidence="2" id="KW-1185">Reference proteome</keyword>
<reference evidence="1 2" key="1">
    <citation type="submission" date="2020-09" db="EMBL/GenBank/DDBJ databases">
        <title>Genome sequences of type strains of Chitinophaga qingshengii and Chitinophaga varians.</title>
        <authorList>
            <person name="Kittiwongwattana C."/>
        </authorList>
    </citation>
    <scope>NUCLEOTIDE SEQUENCE [LARGE SCALE GENOMIC DNA]</scope>
    <source>
        <strain evidence="1 2">JCM 30026</strain>
    </source>
</reference>
<evidence type="ECO:0000313" key="2">
    <source>
        <dbReference type="Proteomes" id="UP000659124"/>
    </source>
</evidence>
<evidence type="ECO:0000313" key="1">
    <source>
        <dbReference type="EMBL" id="MBC9929701.1"/>
    </source>
</evidence>
<dbReference type="Proteomes" id="UP000659124">
    <property type="component" value="Unassembled WGS sequence"/>
</dbReference>
<evidence type="ECO:0008006" key="3">
    <source>
        <dbReference type="Google" id="ProtNLM"/>
    </source>
</evidence>
<comment type="caution">
    <text evidence="1">The sequence shown here is derived from an EMBL/GenBank/DDBJ whole genome shotgun (WGS) entry which is preliminary data.</text>
</comment>